<comment type="caution">
    <text evidence="1">The sequence shown here is derived from an EMBL/GenBank/DDBJ whole genome shotgun (WGS) entry which is preliminary data.</text>
</comment>
<dbReference type="InterPro" id="IPR046719">
    <property type="entry name" value="DUF6611"/>
</dbReference>
<dbReference type="EMBL" id="JAAGWY010000001">
    <property type="protein sequence ID" value="NEN04605.1"/>
    <property type="molecule type" value="Genomic_DNA"/>
</dbReference>
<accession>A0A6L9XTK6</accession>
<evidence type="ECO:0000313" key="1">
    <source>
        <dbReference type="EMBL" id="NEN04605.1"/>
    </source>
</evidence>
<keyword evidence="2" id="KW-1185">Reference proteome</keyword>
<evidence type="ECO:0000313" key="2">
    <source>
        <dbReference type="Proteomes" id="UP000474967"/>
    </source>
</evidence>
<dbReference type="Pfam" id="PF20315">
    <property type="entry name" value="DUF6611"/>
    <property type="match status" value="1"/>
</dbReference>
<dbReference type="AlphaFoldDB" id="A0A6L9XTK6"/>
<name>A0A6L9XTK6_9MICO</name>
<protein>
    <submittedName>
        <fullName evidence="1">Uncharacterized protein</fullName>
    </submittedName>
</protein>
<proteinExistence type="predicted"/>
<gene>
    <name evidence="1" type="ORF">G3T36_01840</name>
</gene>
<sequence>MYIRGELEVDGNASLLRETAAAFASLDARRRAGDVDPVRYEAEWARIYETLPSSNVSVMS</sequence>
<organism evidence="1 2">
    <name type="scientific">Leifsonia tongyongensis</name>
    <dbReference type="NCBI Taxonomy" id="1268043"/>
    <lineage>
        <taxon>Bacteria</taxon>
        <taxon>Bacillati</taxon>
        <taxon>Actinomycetota</taxon>
        <taxon>Actinomycetes</taxon>
        <taxon>Micrococcales</taxon>
        <taxon>Microbacteriaceae</taxon>
        <taxon>Leifsonia</taxon>
    </lineage>
</organism>
<reference evidence="1 2" key="1">
    <citation type="journal article" date="2014" name="J. Microbiol.">
        <title>Diaminobutyricibacter tongyongensis gen. nov., sp. nov. and Homoserinibacter gongjuensis gen. nov., sp. nov. belong to the family Microbacteriaceae.</title>
        <authorList>
            <person name="Kim S.J."/>
            <person name="Ahn J.H."/>
            <person name="Weon H.Y."/>
            <person name="Hamada M."/>
            <person name="Suzuki K."/>
            <person name="Kwon S.W."/>
        </authorList>
    </citation>
    <scope>NUCLEOTIDE SEQUENCE [LARGE SCALE GENOMIC DNA]</scope>
    <source>
        <strain evidence="1 2">NBRC 108724</strain>
    </source>
</reference>
<dbReference type="Proteomes" id="UP000474967">
    <property type="component" value="Unassembled WGS sequence"/>
</dbReference>